<dbReference type="Pfam" id="PF00400">
    <property type="entry name" value="WD40"/>
    <property type="match status" value="3"/>
</dbReference>
<dbReference type="SMART" id="SM00591">
    <property type="entry name" value="RWD"/>
    <property type="match status" value="1"/>
</dbReference>
<evidence type="ECO:0000256" key="2">
    <source>
        <dbReference type="PROSITE-ProRule" id="PRU00221"/>
    </source>
</evidence>
<dbReference type="InterPro" id="IPR016135">
    <property type="entry name" value="UBQ-conjugating_enzyme/RWD"/>
</dbReference>
<dbReference type="InterPro" id="IPR006575">
    <property type="entry name" value="RWD_dom"/>
</dbReference>
<dbReference type="OrthoDB" id="311712at2759"/>
<evidence type="ECO:0000256" key="1">
    <source>
        <dbReference type="ARBA" id="ARBA00038452"/>
    </source>
</evidence>
<dbReference type="SUPFAM" id="SSF50978">
    <property type="entry name" value="WD40 repeat-like"/>
    <property type="match status" value="1"/>
</dbReference>
<dbReference type="Pfam" id="PF05773">
    <property type="entry name" value="RWD"/>
    <property type="match status" value="1"/>
</dbReference>
<name>A0A1U7LV46_NEOID</name>
<feature type="repeat" description="WD" evidence="2">
    <location>
        <begin position="198"/>
        <end position="231"/>
    </location>
</feature>
<comment type="similarity">
    <text evidence="1">Belongs to the WD repeat WDR59 family.</text>
</comment>
<dbReference type="GO" id="GO:1904263">
    <property type="term" value="P:positive regulation of TORC1 signaling"/>
    <property type="evidence" value="ECO:0007669"/>
    <property type="project" value="TreeGrafter"/>
</dbReference>
<dbReference type="InterPro" id="IPR001680">
    <property type="entry name" value="WD40_rpt"/>
</dbReference>
<comment type="caution">
    <text evidence="4">The sequence shown here is derived from an EMBL/GenBank/DDBJ whole genome shotgun (WGS) entry which is preliminary data.</text>
</comment>
<keyword evidence="5" id="KW-1185">Reference proteome</keyword>
<evidence type="ECO:0000313" key="4">
    <source>
        <dbReference type="EMBL" id="OLL26555.1"/>
    </source>
</evidence>
<dbReference type="InterPro" id="IPR036322">
    <property type="entry name" value="WD40_repeat_dom_sf"/>
</dbReference>
<dbReference type="InterPro" id="IPR015943">
    <property type="entry name" value="WD40/YVTN_repeat-like_dom_sf"/>
</dbReference>
<accession>A0A1U7LV46</accession>
<evidence type="ECO:0000313" key="5">
    <source>
        <dbReference type="Proteomes" id="UP000186594"/>
    </source>
</evidence>
<proteinExistence type="inferred from homology"/>
<feature type="domain" description="RWD" evidence="3">
    <location>
        <begin position="429"/>
        <end position="536"/>
    </location>
</feature>
<dbReference type="STRING" id="1198029.A0A1U7LV46"/>
<evidence type="ECO:0000259" key="3">
    <source>
        <dbReference type="PROSITE" id="PS50908"/>
    </source>
</evidence>
<dbReference type="AlphaFoldDB" id="A0A1U7LV46"/>
<dbReference type="PROSITE" id="PS50908">
    <property type="entry name" value="RWD"/>
    <property type="match status" value="1"/>
</dbReference>
<protein>
    <submittedName>
        <fullName evidence="4">Putative RWD, RING finger and WD repeat-containing protein</fullName>
    </submittedName>
</protein>
<keyword evidence="2" id="KW-0853">WD repeat</keyword>
<dbReference type="Gene3D" id="2.130.10.10">
    <property type="entry name" value="YVTN repeat-like/Quinoprotein amine dehydrogenase"/>
    <property type="match status" value="1"/>
</dbReference>
<sequence>MTASMTSSISDTTTFGRDLTIDLRDEPVGSMSISPSGRDVVLASRKGLYIIDLDNPYDPPRFLRHHTTWEVADVQWSPHASRPEYVVSTSNQKACVWNLSRPSSRAIEHVLHGHTRAITDINWSAFHPEMLATCAVDSFINCWDLRIPRVPVQQFSGRRAAGTQVKWNRANVHVLASSHDNILHIWDDRKGAQPVKSIIAHDARIYGIDWNRTRETGIVTCSSDKCIKFWDYGQKEDGPERIIRTEFPLLRARHVPFGWGVMVMPQRGSRDLYMWDRRASGDITGDPVAKFSGHNDGFLWRIRGGEQVDRDTREFQLVSWGKDQMLRIRPLDKSILAAIGHKENEPPRFRNTRLGAVYQSFKIEPPDEQVRTTPVVLPKRGRLFKNNTGASVSMTKSRGQTQEVSPLLWMRGVRMGKAEDWEGPENFGEEISWFEMRFPQVKFEKINVAGRTCRIVLQGPVGVCSKVVCLRLNVQVPPEYPKAMPRFEIEPSDELTKEMHIELINKLYKTAAGSIEQGRPCIEACVKSLLGEKADAIESEEEESSSDESAGDVLPEAKVVVQSFPLPKKCAAIFCGNGTSYKYKANFRKTSLFFPEKGDGDIDRSSYETVGAYATATIGEF</sequence>
<gene>
    <name evidence="4" type="ORF">NEOLI_000276</name>
</gene>
<reference evidence="4 5" key="1">
    <citation type="submission" date="2016-04" db="EMBL/GenBank/DDBJ databases">
        <title>Evolutionary innovation and constraint leading to complex multicellularity in the Ascomycota.</title>
        <authorList>
            <person name="Cisse O."/>
            <person name="Nguyen A."/>
            <person name="Hewitt D.A."/>
            <person name="Jedd G."/>
            <person name="Stajich J.E."/>
        </authorList>
    </citation>
    <scope>NUCLEOTIDE SEQUENCE [LARGE SCALE GENOMIC DNA]</scope>
    <source>
        <strain evidence="4 5">DAH-3</strain>
    </source>
</reference>
<dbReference type="Gene3D" id="3.10.110.10">
    <property type="entry name" value="Ubiquitin Conjugating Enzyme"/>
    <property type="match status" value="1"/>
</dbReference>
<dbReference type="GO" id="GO:0005774">
    <property type="term" value="C:vacuolar membrane"/>
    <property type="evidence" value="ECO:0007669"/>
    <property type="project" value="TreeGrafter"/>
</dbReference>
<dbReference type="PANTHER" id="PTHR46170">
    <property type="entry name" value="GATOR COMPLEX PROTEIN WDR59"/>
    <property type="match status" value="1"/>
</dbReference>
<dbReference type="SUPFAM" id="SSF54495">
    <property type="entry name" value="UBC-like"/>
    <property type="match status" value="1"/>
</dbReference>
<dbReference type="SMART" id="SM00320">
    <property type="entry name" value="WD40"/>
    <property type="match status" value="5"/>
</dbReference>
<dbReference type="GO" id="GO:0035859">
    <property type="term" value="C:Seh1-associated complex"/>
    <property type="evidence" value="ECO:0007669"/>
    <property type="project" value="TreeGrafter"/>
</dbReference>
<dbReference type="GO" id="GO:0034198">
    <property type="term" value="P:cellular response to amino acid starvation"/>
    <property type="evidence" value="ECO:0007669"/>
    <property type="project" value="TreeGrafter"/>
</dbReference>
<organism evidence="4 5">
    <name type="scientific">Neolecta irregularis (strain DAH-3)</name>
    <dbReference type="NCBI Taxonomy" id="1198029"/>
    <lineage>
        <taxon>Eukaryota</taxon>
        <taxon>Fungi</taxon>
        <taxon>Dikarya</taxon>
        <taxon>Ascomycota</taxon>
        <taxon>Taphrinomycotina</taxon>
        <taxon>Neolectales</taxon>
        <taxon>Neolectaceae</taxon>
        <taxon>Neolecta</taxon>
    </lineage>
</organism>
<dbReference type="PROSITE" id="PS50082">
    <property type="entry name" value="WD_REPEATS_2"/>
    <property type="match status" value="2"/>
</dbReference>
<dbReference type="InterPro" id="IPR049567">
    <property type="entry name" value="WDR59-like"/>
</dbReference>
<dbReference type="GO" id="GO:0035591">
    <property type="term" value="F:signaling adaptor activity"/>
    <property type="evidence" value="ECO:0007669"/>
    <property type="project" value="TreeGrafter"/>
</dbReference>
<dbReference type="EMBL" id="LXFE01000167">
    <property type="protein sequence ID" value="OLL26555.1"/>
    <property type="molecule type" value="Genomic_DNA"/>
</dbReference>
<dbReference type="PANTHER" id="PTHR46170:SF1">
    <property type="entry name" value="GATOR COMPLEX PROTEIN WDR59"/>
    <property type="match status" value="1"/>
</dbReference>
<dbReference type="OMA" id="CLEECAS"/>
<dbReference type="Proteomes" id="UP000186594">
    <property type="component" value="Unassembled WGS sequence"/>
</dbReference>
<feature type="repeat" description="WD" evidence="2">
    <location>
        <begin position="111"/>
        <end position="146"/>
    </location>
</feature>